<organism evidence="2 3">
    <name type="scientific">Lacrimispora xylanisolvens</name>
    <dbReference type="NCBI Taxonomy" id="384636"/>
    <lineage>
        <taxon>Bacteria</taxon>
        <taxon>Bacillati</taxon>
        <taxon>Bacillota</taxon>
        <taxon>Clostridia</taxon>
        <taxon>Lachnospirales</taxon>
        <taxon>Lachnospiraceae</taxon>
        <taxon>Lacrimispora</taxon>
    </lineage>
</organism>
<dbReference type="OrthoDB" id="9808017at2"/>
<dbReference type="PANTHER" id="PTHR43252">
    <property type="entry name" value="TRANSCRIPTIONAL REGULATOR YQJI"/>
    <property type="match status" value="1"/>
</dbReference>
<feature type="domain" description="Transcription regulator PadR N-terminal" evidence="1">
    <location>
        <begin position="11"/>
        <end position="80"/>
    </location>
</feature>
<name>A0A2S6HH49_9FIRM</name>
<comment type="caution">
    <text evidence="2">The sequence shown here is derived from an EMBL/GenBank/DDBJ whole genome shotgun (WGS) entry which is preliminary data.</text>
</comment>
<evidence type="ECO:0000259" key="1">
    <source>
        <dbReference type="Pfam" id="PF03551"/>
    </source>
</evidence>
<dbReference type="Gene3D" id="1.10.10.10">
    <property type="entry name" value="Winged helix-like DNA-binding domain superfamily/Winged helix DNA-binding domain"/>
    <property type="match status" value="1"/>
</dbReference>
<sequence length="195" mass="23178">MVQLFILFFFSIKPTHGYEIQRFISLNRMSEWNNIKSGSIYYAIRKLEKDGYIRMIDKPEEGEKKKQIYEITQKGRDVLKILAYKEMGRPLQGAASEKFLLYPIIASLQKEEIIQCVENHMGDLKVQKNRINDWRKEKEQDPCSMEVITLDYMITTIESQINWHRLMLDNLDKIIQETDEIAALIKETNFMNYEL</sequence>
<dbReference type="SUPFAM" id="SSF46785">
    <property type="entry name" value="Winged helix' DNA-binding domain"/>
    <property type="match status" value="1"/>
</dbReference>
<reference evidence="2 3" key="1">
    <citation type="submission" date="2018-02" db="EMBL/GenBank/DDBJ databases">
        <title>Genomic Encyclopedia of Archaeal and Bacterial Type Strains, Phase II (KMG-II): from individual species to whole genera.</title>
        <authorList>
            <person name="Goeker M."/>
        </authorList>
    </citation>
    <scope>NUCLEOTIDE SEQUENCE [LARGE SCALE GENOMIC DNA]</scope>
    <source>
        <strain evidence="2 3">DSM 3808</strain>
    </source>
</reference>
<dbReference type="InterPro" id="IPR036390">
    <property type="entry name" value="WH_DNA-bd_sf"/>
</dbReference>
<dbReference type="InterPro" id="IPR005149">
    <property type="entry name" value="Tscrpt_reg_PadR_N"/>
</dbReference>
<keyword evidence="3" id="KW-1185">Reference proteome</keyword>
<dbReference type="RefSeq" id="WP_104439416.1">
    <property type="nucleotide sequence ID" value="NZ_PTJA01000017.1"/>
</dbReference>
<accession>A0A2S6HH49</accession>
<evidence type="ECO:0000313" key="2">
    <source>
        <dbReference type="EMBL" id="PPK76802.1"/>
    </source>
</evidence>
<gene>
    <name evidence="2" type="ORF">BXY41_11731</name>
</gene>
<dbReference type="Proteomes" id="UP000237749">
    <property type="component" value="Unassembled WGS sequence"/>
</dbReference>
<dbReference type="InterPro" id="IPR036388">
    <property type="entry name" value="WH-like_DNA-bd_sf"/>
</dbReference>
<dbReference type="Pfam" id="PF03551">
    <property type="entry name" value="PadR"/>
    <property type="match status" value="1"/>
</dbReference>
<dbReference type="AlphaFoldDB" id="A0A2S6HH49"/>
<evidence type="ECO:0000313" key="3">
    <source>
        <dbReference type="Proteomes" id="UP000237749"/>
    </source>
</evidence>
<protein>
    <submittedName>
        <fullName evidence="2">PadR family transcriptional regulator</fullName>
    </submittedName>
</protein>
<dbReference type="EMBL" id="PTJA01000017">
    <property type="protein sequence ID" value="PPK76802.1"/>
    <property type="molecule type" value="Genomic_DNA"/>
</dbReference>
<proteinExistence type="predicted"/>
<dbReference type="PANTHER" id="PTHR43252:SF7">
    <property type="entry name" value="TRANSCRIPTIONAL REGULATOR YQJI"/>
    <property type="match status" value="1"/>
</dbReference>